<proteinExistence type="predicted"/>
<dbReference type="EMBL" id="FZMP01000010">
    <property type="protein sequence ID" value="SNQ59128.1"/>
    <property type="molecule type" value="Genomic_DNA"/>
</dbReference>
<name>A0A284VIN6_9EURY</name>
<evidence type="ECO:0008006" key="3">
    <source>
        <dbReference type="Google" id="ProtNLM"/>
    </source>
</evidence>
<dbReference type="RefSeq" id="WP_143311556.1">
    <property type="nucleotide sequence ID" value="NZ_FZMP01000010.1"/>
</dbReference>
<sequence>MVAYEVGKQGRETCRKLFENVFERVKLPFPDNKIEIFSDGNDDYTNTIPEYYAVTCVDYGQLIKIREGGKIVDKIKVIVYGTPKYEEIETTDIENMNSICRERIGRLVRKTKCFSKKKTRLIDAIELYQFYWNFMDILHNNQTPAMIESLSNHIWSWDNFFNFNYAV</sequence>
<evidence type="ECO:0000313" key="1">
    <source>
        <dbReference type="EMBL" id="SNQ59128.1"/>
    </source>
</evidence>
<evidence type="ECO:0000313" key="2">
    <source>
        <dbReference type="Proteomes" id="UP000218615"/>
    </source>
</evidence>
<reference evidence="2" key="1">
    <citation type="submission" date="2017-06" db="EMBL/GenBank/DDBJ databases">
        <authorList>
            <person name="Cremers G."/>
        </authorList>
    </citation>
    <scope>NUCLEOTIDE SEQUENCE [LARGE SCALE GENOMIC DNA]</scope>
</reference>
<dbReference type="Proteomes" id="UP000218615">
    <property type="component" value="Unassembled WGS sequence"/>
</dbReference>
<accession>A0A284VIN6</accession>
<dbReference type="AlphaFoldDB" id="A0A284VIN6"/>
<keyword evidence="2" id="KW-1185">Reference proteome</keyword>
<organism evidence="1 2">
    <name type="scientific">Candidatus Methanoperedens nitratireducens</name>
    <dbReference type="NCBI Taxonomy" id="1392998"/>
    <lineage>
        <taxon>Archaea</taxon>
        <taxon>Methanobacteriati</taxon>
        <taxon>Methanobacteriota</taxon>
        <taxon>Stenosarchaea group</taxon>
        <taxon>Methanomicrobia</taxon>
        <taxon>Methanosarcinales</taxon>
        <taxon>ANME-2 cluster</taxon>
        <taxon>Candidatus Methanoperedentaceae</taxon>
        <taxon>Candidatus Methanoperedens</taxon>
    </lineage>
</organism>
<gene>
    <name evidence="1" type="ORF">MNV_1070018</name>
</gene>
<dbReference type="OrthoDB" id="147828at2157"/>
<protein>
    <recommendedName>
        <fullName evidence="3">Transposase</fullName>
    </recommendedName>
</protein>